<dbReference type="InterPro" id="IPR050271">
    <property type="entry name" value="UDP-glycosyltransferase"/>
</dbReference>
<dbReference type="PANTHER" id="PTHR48043:SF46">
    <property type="entry name" value="UDP-GLUCURONOSYLTRANSFERASE UGT-60-RELATED"/>
    <property type="match status" value="1"/>
</dbReference>
<dbReference type="WBParaSite" id="PDA_v2.g25636.t1">
    <property type="protein sequence ID" value="PDA_v2.g25636.t1"/>
    <property type="gene ID" value="PDA_v2.g25636"/>
</dbReference>
<evidence type="ECO:0000256" key="1">
    <source>
        <dbReference type="ARBA" id="ARBA00009995"/>
    </source>
</evidence>
<proteinExistence type="inferred from homology"/>
<sequence length="389" mass="44707">MQTITFIILFIVIIPVISSLKILQIVPGFTNSHVLFNYRVAETLTKLGHQVKLWTQMEMSMVVAGDLSIPSGVTEFRVPIEFSDKMKTEGLAIFQTMMFNKGSAYDLWWTGQEFEDMRIEACQQMLEVDEKIIESFKAENFDLAIGHFHDLCPLAIAEKINVKKVVWITHGTSVYDFTAVQTGLRTFPSFVPHPLSSYGDKMRFFDRIINVVWHLSTLDFVNLPQNLLYDENDFYRKDYLPTPSSPDLWDLSKNVRILLVNGERFLDFPRPLPVGITFMGEVGKSSSKIAKIFSPEINAIIEKAEKGLIIFSLGTVSNTTNMPQKMLNSFVEAFGQFPDYQILWRMEMNVPQASKYSNINLLKWLPQKDLMSKCLNRGFDTFFILTFYC</sequence>
<keyword evidence="3" id="KW-0328">Glycosyltransferase</keyword>
<evidence type="ECO:0000256" key="4">
    <source>
        <dbReference type="ARBA" id="ARBA00022679"/>
    </source>
</evidence>
<dbReference type="Pfam" id="PF00201">
    <property type="entry name" value="UDPGT"/>
    <property type="match status" value="1"/>
</dbReference>
<comment type="similarity">
    <text evidence="1">Belongs to the UDP-glycosyltransferase family.</text>
</comment>
<evidence type="ECO:0000256" key="3">
    <source>
        <dbReference type="ARBA" id="ARBA00022676"/>
    </source>
</evidence>
<dbReference type="AlphaFoldDB" id="A0A914Q354"/>
<dbReference type="InterPro" id="IPR002213">
    <property type="entry name" value="UDP_glucos_trans"/>
</dbReference>
<dbReference type="SUPFAM" id="SSF53756">
    <property type="entry name" value="UDP-Glycosyltransferase/glycogen phosphorylase"/>
    <property type="match status" value="1"/>
</dbReference>
<evidence type="ECO:0000313" key="6">
    <source>
        <dbReference type="Proteomes" id="UP000887578"/>
    </source>
</evidence>
<evidence type="ECO:0000256" key="2">
    <source>
        <dbReference type="ARBA" id="ARBA00012544"/>
    </source>
</evidence>
<protein>
    <recommendedName>
        <fullName evidence="2">glucuronosyltransferase</fullName>
        <ecNumber evidence="2">2.4.1.17</ecNumber>
    </recommendedName>
</protein>
<dbReference type="EC" id="2.4.1.17" evidence="2"/>
<comment type="catalytic activity">
    <reaction evidence="5">
        <text>glucuronate acceptor + UDP-alpha-D-glucuronate = acceptor beta-D-glucuronoside + UDP + H(+)</text>
        <dbReference type="Rhea" id="RHEA:21032"/>
        <dbReference type="ChEBI" id="CHEBI:15378"/>
        <dbReference type="ChEBI" id="CHEBI:58052"/>
        <dbReference type="ChEBI" id="CHEBI:58223"/>
        <dbReference type="ChEBI" id="CHEBI:132367"/>
        <dbReference type="ChEBI" id="CHEBI:132368"/>
        <dbReference type="EC" id="2.4.1.17"/>
    </reaction>
</comment>
<name>A0A914Q354_9BILA</name>
<keyword evidence="4" id="KW-0808">Transferase</keyword>
<evidence type="ECO:0000313" key="7">
    <source>
        <dbReference type="WBParaSite" id="PDA_v2.g25636.t1"/>
    </source>
</evidence>
<reference evidence="7" key="1">
    <citation type="submission" date="2022-11" db="UniProtKB">
        <authorList>
            <consortium name="WormBaseParasite"/>
        </authorList>
    </citation>
    <scope>IDENTIFICATION</scope>
</reference>
<dbReference type="GO" id="GO:0015020">
    <property type="term" value="F:glucuronosyltransferase activity"/>
    <property type="evidence" value="ECO:0007669"/>
    <property type="project" value="UniProtKB-EC"/>
</dbReference>
<keyword evidence="6" id="KW-1185">Reference proteome</keyword>
<evidence type="ECO:0000256" key="5">
    <source>
        <dbReference type="ARBA" id="ARBA00047475"/>
    </source>
</evidence>
<dbReference type="Proteomes" id="UP000887578">
    <property type="component" value="Unplaced"/>
</dbReference>
<dbReference type="PANTHER" id="PTHR48043">
    <property type="entry name" value="EG:EG0003.4 PROTEIN-RELATED"/>
    <property type="match status" value="1"/>
</dbReference>
<organism evidence="6 7">
    <name type="scientific">Panagrolaimus davidi</name>
    <dbReference type="NCBI Taxonomy" id="227884"/>
    <lineage>
        <taxon>Eukaryota</taxon>
        <taxon>Metazoa</taxon>
        <taxon>Ecdysozoa</taxon>
        <taxon>Nematoda</taxon>
        <taxon>Chromadorea</taxon>
        <taxon>Rhabditida</taxon>
        <taxon>Tylenchina</taxon>
        <taxon>Panagrolaimomorpha</taxon>
        <taxon>Panagrolaimoidea</taxon>
        <taxon>Panagrolaimidae</taxon>
        <taxon>Panagrolaimus</taxon>
    </lineage>
</organism>
<dbReference type="Gene3D" id="3.40.50.2000">
    <property type="entry name" value="Glycogen Phosphorylase B"/>
    <property type="match status" value="1"/>
</dbReference>
<accession>A0A914Q354</accession>